<organism evidence="2 3">
    <name type="scientific">Engystomops pustulosus</name>
    <name type="common">Tungara frog</name>
    <name type="synonym">Physalaemus pustulosus</name>
    <dbReference type="NCBI Taxonomy" id="76066"/>
    <lineage>
        <taxon>Eukaryota</taxon>
        <taxon>Metazoa</taxon>
        <taxon>Chordata</taxon>
        <taxon>Craniata</taxon>
        <taxon>Vertebrata</taxon>
        <taxon>Euteleostomi</taxon>
        <taxon>Amphibia</taxon>
        <taxon>Batrachia</taxon>
        <taxon>Anura</taxon>
        <taxon>Neobatrachia</taxon>
        <taxon>Hyloidea</taxon>
        <taxon>Leptodactylidae</taxon>
        <taxon>Leiuperinae</taxon>
        <taxon>Engystomops</taxon>
    </lineage>
</organism>
<dbReference type="AlphaFoldDB" id="A0AAV6YS74"/>
<evidence type="ECO:0000256" key="1">
    <source>
        <dbReference type="SAM" id="MobiDB-lite"/>
    </source>
</evidence>
<evidence type="ECO:0000313" key="2">
    <source>
        <dbReference type="EMBL" id="KAG8536873.1"/>
    </source>
</evidence>
<accession>A0AAV6YS74</accession>
<feature type="region of interest" description="Disordered" evidence="1">
    <location>
        <begin position="68"/>
        <end position="88"/>
    </location>
</feature>
<dbReference type="Proteomes" id="UP000824782">
    <property type="component" value="Unassembled WGS sequence"/>
</dbReference>
<evidence type="ECO:0000313" key="3">
    <source>
        <dbReference type="Proteomes" id="UP000824782"/>
    </source>
</evidence>
<sequence length="88" mass="9670">MCHDDPRPPQPTLHVGSHWTGALWWWGAPSVGLSRYKYWFINLRPRHDGHNGTSLAPNSYPVVPDIKHGVEGLGEEGGEGVEVSDGSL</sequence>
<comment type="caution">
    <text evidence="2">The sequence shown here is derived from an EMBL/GenBank/DDBJ whole genome shotgun (WGS) entry which is preliminary data.</text>
</comment>
<reference evidence="2" key="1">
    <citation type="thesis" date="2020" institute="ProQuest LLC" country="789 East Eisenhower Parkway, Ann Arbor, MI, USA">
        <title>Comparative Genomics and Chromosome Evolution.</title>
        <authorList>
            <person name="Mudd A.B."/>
        </authorList>
    </citation>
    <scope>NUCLEOTIDE SEQUENCE</scope>
    <source>
        <strain evidence="2">237g6f4</strain>
        <tissue evidence="2">Blood</tissue>
    </source>
</reference>
<gene>
    <name evidence="2" type="ORF">GDO81_025506</name>
</gene>
<name>A0AAV6YS74_ENGPU</name>
<protein>
    <submittedName>
        <fullName evidence="2">Uncharacterized protein</fullName>
    </submittedName>
</protein>
<dbReference type="EMBL" id="WNYA01036957">
    <property type="protein sequence ID" value="KAG8536873.1"/>
    <property type="molecule type" value="Genomic_DNA"/>
</dbReference>
<proteinExistence type="predicted"/>
<keyword evidence="3" id="KW-1185">Reference proteome</keyword>